<reference evidence="3 4" key="1">
    <citation type="submission" date="2024-06" db="EMBL/GenBank/DDBJ databases">
        <title>Thioclava kandeliae sp. nov. from a rhizosphere soil sample of Kandelia candel in a mangrove.</title>
        <authorList>
            <person name="Mu T."/>
        </authorList>
    </citation>
    <scope>NUCLEOTIDE SEQUENCE [LARGE SCALE GENOMIC DNA]</scope>
    <source>
        <strain evidence="3 4">CPCC 100088</strain>
    </source>
</reference>
<organism evidence="3 4">
    <name type="scientific">Thioclava kandeliae</name>
    <dbReference type="NCBI Taxonomy" id="3070818"/>
    <lineage>
        <taxon>Bacteria</taxon>
        <taxon>Pseudomonadati</taxon>
        <taxon>Pseudomonadota</taxon>
        <taxon>Alphaproteobacteria</taxon>
        <taxon>Rhodobacterales</taxon>
        <taxon>Paracoccaceae</taxon>
        <taxon>Thioclava</taxon>
    </lineage>
</organism>
<dbReference type="GO" id="GO:0051213">
    <property type="term" value="F:dioxygenase activity"/>
    <property type="evidence" value="ECO:0007669"/>
    <property type="project" value="UniProtKB-KW"/>
</dbReference>
<dbReference type="InterPro" id="IPR000391">
    <property type="entry name" value="Rng_hydr_dOase-bsu"/>
</dbReference>
<dbReference type="Proteomes" id="UP001438953">
    <property type="component" value="Unassembled WGS sequence"/>
</dbReference>
<dbReference type="SUPFAM" id="SSF54427">
    <property type="entry name" value="NTF2-like"/>
    <property type="match status" value="1"/>
</dbReference>
<sequence length="164" mass="18700">MKDLPATQTVPLQAVTEYLWAEADMLDARDYDRWLGLWAEGGHYVIPVEKEGDDFANQLNIAYDDATMREMRVRRLQGGFSISAAPPAESVRTLSRFVMEEVDETTLKVRAAQHVVEDKFGRQRVFAANVEWVLKVTDEGLMIRDKVIRLLNSDGMLTSISYLF</sequence>
<evidence type="ECO:0000313" key="3">
    <source>
        <dbReference type="EMBL" id="MER5173479.1"/>
    </source>
</evidence>
<evidence type="ECO:0000313" key="4">
    <source>
        <dbReference type="Proteomes" id="UP001438953"/>
    </source>
</evidence>
<name>A0ABV1SKQ1_9RHOB</name>
<dbReference type="Pfam" id="PF00866">
    <property type="entry name" value="Ring_hydroxyl_B"/>
    <property type="match status" value="1"/>
</dbReference>
<protein>
    <submittedName>
        <fullName evidence="3">Aromatic-ring-hydroxylating dioxygenase subunit beta</fullName>
    </submittedName>
</protein>
<keyword evidence="4" id="KW-1185">Reference proteome</keyword>
<proteinExistence type="inferred from homology"/>
<dbReference type="PANTHER" id="PTHR41534:SF2">
    <property type="entry name" value="3-PHENYLPROPIONATE_CINNAMIC ACID DIOXYGENASE SUBUNIT BETA"/>
    <property type="match status" value="1"/>
</dbReference>
<dbReference type="Gene3D" id="3.10.450.50">
    <property type="match status" value="1"/>
</dbReference>
<comment type="caution">
    <text evidence="3">The sequence shown here is derived from an EMBL/GenBank/DDBJ whole genome shotgun (WGS) entry which is preliminary data.</text>
</comment>
<dbReference type="InterPro" id="IPR032710">
    <property type="entry name" value="NTF2-like_dom_sf"/>
</dbReference>
<comment type="similarity">
    <text evidence="1">Belongs to the bacterial ring-hydroxylating dioxygenase beta subunit family.</text>
</comment>
<evidence type="ECO:0000256" key="2">
    <source>
        <dbReference type="ARBA" id="ARBA00023002"/>
    </source>
</evidence>
<dbReference type="RefSeq" id="WP_350938841.1">
    <property type="nucleotide sequence ID" value="NZ_JAYWLC010000019.1"/>
</dbReference>
<gene>
    <name evidence="3" type="ORF">VSX56_17070</name>
</gene>
<keyword evidence="3" id="KW-0223">Dioxygenase</keyword>
<dbReference type="EMBL" id="JAYWLC010000019">
    <property type="protein sequence ID" value="MER5173479.1"/>
    <property type="molecule type" value="Genomic_DNA"/>
</dbReference>
<dbReference type="PANTHER" id="PTHR41534">
    <property type="entry name" value="BLR3401 PROTEIN"/>
    <property type="match status" value="1"/>
</dbReference>
<accession>A0ABV1SKQ1</accession>
<evidence type="ECO:0000256" key="1">
    <source>
        <dbReference type="ARBA" id="ARBA00009570"/>
    </source>
</evidence>
<keyword evidence="2" id="KW-0560">Oxidoreductase</keyword>